<proteinExistence type="predicted"/>
<reference evidence="3 4" key="1">
    <citation type="submission" date="2018-08" db="EMBL/GenBank/DDBJ databases">
        <title>Genome sequence of Methylocystis hirsuta CSC1, a methanotroph able to accumulate PHAs.</title>
        <authorList>
            <person name="Bordel S."/>
            <person name="Rodriguez E."/>
            <person name="Gancedo J."/>
            <person name="Munoz R."/>
        </authorList>
    </citation>
    <scope>NUCLEOTIDE SEQUENCE [LARGE SCALE GENOMIC DNA]</scope>
    <source>
        <strain evidence="3 4">CSC1</strain>
    </source>
</reference>
<dbReference type="RefSeq" id="WP_123175910.1">
    <property type="nucleotide sequence ID" value="NZ_QWDD01000001.1"/>
</dbReference>
<keyword evidence="4" id="KW-1185">Reference proteome</keyword>
<comment type="caution">
    <text evidence="3">The sequence shown here is derived from an EMBL/GenBank/DDBJ whole genome shotgun (WGS) entry which is preliminary data.</text>
</comment>
<evidence type="ECO:0008006" key="5">
    <source>
        <dbReference type="Google" id="ProtNLM"/>
    </source>
</evidence>
<evidence type="ECO:0000256" key="1">
    <source>
        <dbReference type="SAM" id="MobiDB-lite"/>
    </source>
</evidence>
<name>A0A3M9XSV2_9HYPH</name>
<dbReference type="EMBL" id="QWDD01000001">
    <property type="protein sequence ID" value="RNJ49950.1"/>
    <property type="molecule type" value="Genomic_DNA"/>
</dbReference>
<gene>
    <name evidence="3" type="ORF">D1O30_10400</name>
</gene>
<accession>A0A3M9XSV2</accession>
<dbReference type="Proteomes" id="UP000268623">
    <property type="component" value="Unassembled WGS sequence"/>
</dbReference>
<dbReference type="OrthoDB" id="8446089at2"/>
<feature type="chain" id="PRO_5018168275" description="Sulfur globule protein" evidence="2">
    <location>
        <begin position="22"/>
        <end position="111"/>
    </location>
</feature>
<sequence>MSRQPFVLAVILALAASPVVAQDLGDDSSESRAPYQGGGFGHSGYQSESFGHGYDPYDDGREAWFAPEPYRGSWSDHADAYYGYGECHFLQEPVLGQWGEIVDYRRVRVCD</sequence>
<feature type="region of interest" description="Disordered" evidence="1">
    <location>
        <begin position="24"/>
        <end position="44"/>
    </location>
</feature>
<keyword evidence="2" id="KW-0732">Signal</keyword>
<organism evidence="3 4">
    <name type="scientific">Methylocystis hirsuta</name>
    <dbReference type="NCBI Taxonomy" id="369798"/>
    <lineage>
        <taxon>Bacteria</taxon>
        <taxon>Pseudomonadati</taxon>
        <taxon>Pseudomonadota</taxon>
        <taxon>Alphaproteobacteria</taxon>
        <taxon>Hyphomicrobiales</taxon>
        <taxon>Methylocystaceae</taxon>
        <taxon>Methylocystis</taxon>
    </lineage>
</organism>
<dbReference type="AlphaFoldDB" id="A0A3M9XSV2"/>
<feature type="signal peptide" evidence="2">
    <location>
        <begin position="1"/>
        <end position="21"/>
    </location>
</feature>
<evidence type="ECO:0000313" key="4">
    <source>
        <dbReference type="Proteomes" id="UP000268623"/>
    </source>
</evidence>
<evidence type="ECO:0000256" key="2">
    <source>
        <dbReference type="SAM" id="SignalP"/>
    </source>
</evidence>
<evidence type="ECO:0000313" key="3">
    <source>
        <dbReference type="EMBL" id="RNJ49950.1"/>
    </source>
</evidence>
<protein>
    <recommendedName>
        <fullName evidence="5">Sulfur globule protein</fullName>
    </recommendedName>
</protein>